<accession>A0A1F7K211</accession>
<evidence type="ECO:0000256" key="1">
    <source>
        <dbReference type="SAM" id="Phobius"/>
    </source>
</evidence>
<dbReference type="EMBL" id="MGBC01000003">
    <property type="protein sequence ID" value="OGK61918.1"/>
    <property type="molecule type" value="Genomic_DNA"/>
</dbReference>
<proteinExistence type="predicted"/>
<evidence type="ECO:0000313" key="2">
    <source>
        <dbReference type="EMBL" id="OGK61918.1"/>
    </source>
</evidence>
<evidence type="ECO:0000313" key="3">
    <source>
        <dbReference type="Proteomes" id="UP000176269"/>
    </source>
</evidence>
<gene>
    <name evidence="2" type="ORF">A3I56_00535</name>
</gene>
<keyword evidence="1" id="KW-1133">Transmembrane helix</keyword>
<dbReference type="Proteomes" id="UP000176269">
    <property type="component" value="Unassembled WGS sequence"/>
</dbReference>
<dbReference type="AlphaFoldDB" id="A0A1F7K211"/>
<name>A0A1F7K211_9BACT</name>
<keyword evidence="1" id="KW-0472">Membrane</keyword>
<comment type="caution">
    <text evidence="2">The sequence shown here is derived from an EMBL/GenBank/DDBJ whole genome shotgun (WGS) entry which is preliminary data.</text>
</comment>
<organism evidence="2 3">
    <name type="scientific">Candidatus Roizmanbacteria bacterium RIFCSPLOWO2_02_FULL_43_10</name>
    <dbReference type="NCBI Taxonomy" id="1802078"/>
    <lineage>
        <taxon>Bacteria</taxon>
        <taxon>Candidatus Roizmaniibacteriota</taxon>
    </lineage>
</organism>
<evidence type="ECO:0008006" key="4">
    <source>
        <dbReference type="Google" id="ProtNLM"/>
    </source>
</evidence>
<feature type="transmembrane region" description="Helical" evidence="1">
    <location>
        <begin position="7"/>
        <end position="26"/>
    </location>
</feature>
<reference evidence="2 3" key="1">
    <citation type="journal article" date="2016" name="Nat. Commun.">
        <title>Thousands of microbial genomes shed light on interconnected biogeochemical processes in an aquifer system.</title>
        <authorList>
            <person name="Anantharaman K."/>
            <person name="Brown C.T."/>
            <person name="Hug L.A."/>
            <person name="Sharon I."/>
            <person name="Castelle C.J."/>
            <person name="Probst A.J."/>
            <person name="Thomas B.C."/>
            <person name="Singh A."/>
            <person name="Wilkins M.J."/>
            <person name="Karaoz U."/>
            <person name="Brodie E.L."/>
            <person name="Williams K.H."/>
            <person name="Hubbard S.S."/>
            <person name="Banfield J.F."/>
        </authorList>
    </citation>
    <scope>NUCLEOTIDE SEQUENCE [LARGE SCALE GENOMIC DNA]</scope>
</reference>
<sequence length="272" mass="29619">MEKMRTKYAVLGLVFMLSVVFFWLAINRYLLPSKAQLASNMQIVPHATSIECNPQGECYLHVLGSVGANSAVSGVSGKIVYSDNLEPVRLDSIGICQQSTYGLDQYLQFQDDKTTKTVTFSVSTVKTDNEIKGGNGCIVTVVFKPVNVTTDPQQSKMVLGDSALWKVAGTTNGQRGTLSAQVDTSTILVKITSSSPWPPPDQATGTPAPTITKTPGCDLSKADCNCDQKVDMLDWETIRSYYQAEGKVCDVDADGKADREFTVWLRNNGLIR</sequence>
<protein>
    <recommendedName>
        <fullName evidence="4">Dockerin domain-containing protein</fullName>
    </recommendedName>
</protein>
<keyword evidence="1" id="KW-0812">Transmembrane</keyword>